<comment type="caution">
    <text evidence="3">The sequence shown here is derived from an EMBL/GenBank/DDBJ whole genome shotgun (WGS) entry which is preliminary data.</text>
</comment>
<feature type="compositionally biased region" description="Polar residues" evidence="2">
    <location>
        <begin position="1"/>
        <end position="11"/>
    </location>
</feature>
<evidence type="ECO:0000256" key="1">
    <source>
        <dbReference type="SAM" id="Coils"/>
    </source>
</evidence>
<keyword evidence="4" id="KW-1185">Reference proteome</keyword>
<dbReference type="AlphaFoldDB" id="A0AAW0D6S0"/>
<evidence type="ECO:0008006" key="5">
    <source>
        <dbReference type="Google" id="ProtNLM"/>
    </source>
</evidence>
<evidence type="ECO:0000313" key="4">
    <source>
        <dbReference type="Proteomes" id="UP001383192"/>
    </source>
</evidence>
<accession>A0AAW0D6S0</accession>
<feature type="region of interest" description="Disordered" evidence="2">
    <location>
        <begin position="1"/>
        <end position="39"/>
    </location>
</feature>
<sequence>MIMKPSSSPQVFNEELIPTNVDDNESITSAFPETQEPDPVDQIYLSLGKQTHKLMQSELSNDHLHRALADLRRKLAKTIAEKNRLQADVQHYKDTIDAFEEEVGELAEENTKLKEDVGELAEENARLKEDIGEQDAILRDLNEKSDALTEERAWRTEKDIENRELRKELKEKNEAMKALKRENEALNNALEEKNAAIEEKRAARLNVEPHEIPGRNEELKGDLVDQVKALIEVSPPDYSDEVRTLLCTVSSVFAVMDGDEARITRLEEEKTGYEDRQAKALAFLEDVSAPPSPDVRRTAEAVVQTTNEPEKDKPLFGIAPSTYSVKGFNFRFQSSPVRSEFPDLPQPPQNVVCTPDSTTPESTVSSEDLTAAWALTQPTKMNFEGQPVIPQKRTGFGVIFHTNKGLKSGEENIVASEDKALETCVSGSFISRA</sequence>
<name>A0AAW0D6S0_9AGAR</name>
<dbReference type="EMBL" id="JAYKXP010000021">
    <property type="protein sequence ID" value="KAK7047140.1"/>
    <property type="molecule type" value="Genomic_DNA"/>
</dbReference>
<evidence type="ECO:0000256" key="2">
    <source>
        <dbReference type="SAM" id="MobiDB-lite"/>
    </source>
</evidence>
<dbReference type="Proteomes" id="UP001383192">
    <property type="component" value="Unassembled WGS sequence"/>
</dbReference>
<protein>
    <recommendedName>
        <fullName evidence="5">Cilia- and flagella-associated protein 157</fullName>
    </recommendedName>
</protein>
<feature type="coiled-coil region" evidence="1">
    <location>
        <begin position="61"/>
        <end position="206"/>
    </location>
</feature>
<gene>
    <name evidence="3" type="ORF">VNI00_006805</name>
</gene>
<reference evidence="3 4" key="1">
    <citation type="submission" date="2024-01" db="EMBL/GenBank/DDBJ databases">
        <title>A draft genome for a cacao thread blight-causing isolate of Paramarasmius palmivorus.</title>
        <authorList>
            <person name="Baruah I.K."/>
            <person name="Bukari Y."/>
            <person name="Amoako-Attah I."/>
            <person name="Meinhardt L.W."/>
            <person name="Bailey B.A."/>
            <person name="Cohen S.P."/>
        </authorList>
    </citation>
    <scope>NUCLEOTIDE SEQUENCE [LARGE SCALE GENOMIC DNA]</scope>
    <source>
        <strain evidence="3 4">GH-12</strain>
    </source>
</reference>
<evidence type="ECO:0000313" key="3">
    <source>
        <dbReference type="EMBL" id="KAK7047140.1"/>
    </source>
</evidence>
<organism evidence="3 4">
    <name type="scientific">Paramarasmius palmivorus</name>
    <dbReference type="NCBI Taxonomy" id="297713"/>
    <lineage>
        <taxon>Eukaryota</taxon>
        <taxon>Fungi</taxon>
        <taxon>Dikarya</taxon>
        <taxon>Basidiomycota</taxon>
        <taxon>Agaricomycotina</taxon>
        <taxon>Agaricomycetes</taxon>
        <taxon>Agaricomycetidae</taxon>
        <taxon>Agaricales</taxon>
        <taxon>Marasmiineae</taxon>
        <taxon>Marasmiaceae</taxon>
        <taxon>Paramarasmius</taxon>
    </lineage>
</organism>
<keyword evidence="1" id="KW-0175">Coiled coil</keyword>
<dbReference type="Gene3D" id="1.10.287.2610">
    <property type="match status" value="1"/>
</dbReference>
<proteinExistence type="predicted"/>